<dbReference type="PANTHER" id="PTHR33064:SF37">
    <property type="entry name" value="RIBONUCLEASE H"/>
    <property type="match status" value="1"/>
</dbReference>
<dbReference type="InterPro" id="IPR041577">
    <property type="entry name" value="RT_RNaseH_2"/>
</dbReference>
<sequence>MGMINYFNSFIPNYSIITAELYESLKGPKNRVIAWNKELLSSFNLAKKELAKITGLFLPDYKKTFHIFTDASEAGMGCCLGQYVNNKFHPIAFAGTKFNDTQKRYSTPKKELLEKQHSGAHRS</sequence>
<dbReference type="Gene3D" id="3.30.70.270">
    <property type="match status" value="1"/>
</dbReference>
<reference evidence="2" key="1">
    <citation type="journal article" date="2020" name="J. Eukaryot. Microbiol.">
        <title>De novo Sequencing, Assembly and Annotation of the Transcriptome for the Free-Living Testate Amoeba Arcella intermedia.</title>
        <authorList>
            <person name="Ribeiro G.M."/>
            <person name="Porfirio-Sousa A.L."/>
            <person name="Maurer-Alcala X.X."/>
            <person name="Katz L.A."/>
            <person name="Lahr D.J.G."/>
        </authorList>
    </citation>
    <scope>NUCLEOTIDE SEQUENCE</scope>
</reference>
<dbReference type="SUPFAM" id="SSF56672">
    <property type="entry name" value="DNA/RNA polymerases"/>
    <property type="match status" value="1"/>
</dbReference>
<evidence type="ECO:0000259" key="1">
    <source>
        <dbReference type="Pfam" id="PF17919"/>
    </source>
</evidence>
<dbReference type="InterPro" id="IPR043128">
    <property type="entry name" value="Rev_trsase/Diguanyl_cyclase"/>
</dbReference>
<dbReference type="PANTHER" id="PTHR33064">
    <property type="entry name" value="POL PROTEIN"/>
    <property type="match status" value="1"/>
</dbReference>
<dbReference type="Pfam" id="PF17919">
    <property type="entry name" value="RT_RNaseH_2"/>
    <property type="match status" value="1"/>
</dbReference>
<organism evidence="2">
    <name type="scientific">Arcella intermedia</name>
    <dbReference type="NCBI Taxonomy" id="1963864"/>
    <lineage>
        <taxon>Eukaryota</taxon>
        <taxon>Amoebozoa</taxon>
        <taxon>Tubulinea</taxon>
        <taxon>Elardia</taxon>
        <taxon>Arcellinida</taxon>
        <taxon>Sphaerothecina</taxon>
        <taxon>Arcellidae</taxon>
        <taxon>Arcella</taxon>
    </lineage>
</organism>
<feature type="domain" description="Reverse transcriptase/retrotransposon-derived protein RNase H-like" evidence="1">
    <location>
        <begin position="35"/>
        <end position="113"/>
    </location>
</feature>
<dbReference type="InterPro" id="IPR051320">
    <property type="entry name" value="Viral_Replic_Matur_Polypro"/>
</dbReference>
<dbReference type="EMBL" id="GIBP01010675">
    <property type="protein sequence ID" value="NDV39644.1"/>
    <property type="molecule type" value="Transcribed_RNA"/>
</dbReference>
<dbReference type="AlphaFoldDB" id="A0A6B2LRI2"/>
<proteinExistence type="predicted"/>
<protein>
    <recommendedName>
        <fullName evidence="1">Reverse transcriptase/retrotransposon-derived protein RNase H-like domain-containing protein</fullName>
    </recommendedName>
</protein>
<evidence type="ECO:0000313" key="2">
    <source>
        <dbReference type="EMBL" id="NDV39644.1"/>
    </source>
</evidence>
<name>A0A6B2LRI2_9EUKA</name>
<accession>A0A6B2LRI2</accession>
<dbReference type="InterPro" id="IPR043502">
    <property type="entry name" value="DNA/RNA_pol_sf"/>
</dbReference>